<dbReference type="Proteomes" id="UP000019132">
    <property type="component" value="Unassembled WGS sequence"/>
</dbReference>
<accession>K3X5E6</accession>
<dbReference type="InParanoid" id="K3X5E6"/>
<evidence type="ECO:0000313" key="2">
    <source>
        <dbReference type="Proteomes" id="UP000019132"/>
    </source>
</evidence>
<dbReference type="HOGENOM" id="CLU_2459686_0_0_1"/>
<dbReference type="VEuPathDB" id="FungiDB:PYU1_G009517"/>
<dbReference type="EnsemblProtists" id="PYU1_T012447">
    <property type="protein sequence ID" value="PYU1_T012447"/>
    <property type="gene ID" value="PYU1_G012421"/>
</dbReference>
<dbReference type="EnsemblProtists" id="PYU1_T012445">
    <property type="protein sequence ID" value="PYU1_T012445"/>
    <property type="gene ID" value="PYU1_G012419"/>
</dbReference>
<organism evidence="1 2">
    <name type="scientific">Globisporangium ultimum (strain ATCC 200006 / CBS 805.95 / DAOM BR144)</name>
    <name type="common">Pythium ultimum</name>
    <dbReference type="NCBI Taxonomy" id="431595"/>
    <lineage>
        <taxon>Eukaryota</taxon>
        <taxon>Sar</taxon>
        <taxon>Stramenopiles</taxon>
        <taxon>Oomycota</taxon>
        <taxon>Peronosporomycetes</taxon>
        <taxon>Pythiales</taxon>
        <taxon>Pythiaceae</taxon>
        <taxon>Globisporangium</taxon>
    </lineage>
</organism>
<dbReference type="EnsemblProtists" id="PYU1_T009535">
    <property type="protein sequence ID" value="PYU1_T009535"/>
    <property type="gene ID" value="PYU1_G009517"/>
</dbReference>
<dbReference type="VEuPathDB" id="FungiDB:PYU1_G012421"/>
<proteinExistence type="predicted"/>
<reference evidence="2" key="2">
    <citation type="submission" date="2010-04" db="EMBL/GenBank/DDBJ databases">
        <authorList>
            <person name="Buell R."/>
            <person name="Hamilton J."/>
            <person name="Hostetler J."/>
        </authorList>
    </citation>
    <scope>NUCLEOTIDE SEQUENCE [LARGE SCALE GENOMIC DNA]</scope>
    <source>
        <strain evidence="2">DAOM:BR144</strain>
    </source>
</reference>
<dbReference type="eggNOG" id="ENOG502RWFW">
    <property type="taxonomic scope" value="Eukaryota"/>
</dbReference>
<dbReference type="OMA" id="KTAVCHP"/>
<evidence type="ECO:0000313" key="1">
    <source>
        <dbReference type="EnsemblProtists" id="PYU1_T012445"/>
    </source>
</evidence>
<accession>T1NX87</accession>
<reference evidence="1" key="3">
    <citation type="submission" date="2015-02" db="UniProtKB">
        <authorList>
            <consortium name="EnsemblProtists"/>
        </authorList>
    </citation>
    <scope>IDENTIFICATION</scope>
    <source>
        <strain evidence="1">DAOM BR144</strain>
    </source>
</reference>
<protein>
    <submittedName>
        <fullName evidence="1">Uncharacterized protein</fullName>
    </submittedName>
</protein>
<dbReference type="AlphaFoldDB" id="K3X5E6"/>
<name>K3X5E6_GLOUD</name>
<sequence length="77" mass="8411">MTLVTLDAEPPLMLSASSHTSSHHTFSIVQPPWSQCTPSVCALPIMTFFRMAPGSTRKTAPALPPSAWPEHCTFERS</sequence>
<dbReference type="VEuPathDB" id="FungiDB:PYU1_G012419"/>
<reference evidence="2" key="1">
    <citation type="journal article" date="2010" name="Genome Biol.">
        <title>Genome sequence of the necrotrophic plant pathogen Pythium ultimum reveals original pathogenicity mechanisms and effector repertoire.</title>
        <authorList>
            <person name="Levesque C.A."/>
            <person name="Brouwer H."/>
            <person name="Cano L."/>
            <person name="Hamilton J.P."/>
            <person name="Holt C."/>
            <person name="Huitema E."/>
            <person name="Raffaele S."/>
            <person name="Robideau G.P."/>
            <person name="Thines M."/>
            <person name="Win J."/>
            <person name="Zerillo M.M."/>
            <person name="Beakes G.W."/>
            <person name="Boore J.L."/>
            <person name="Busam D."/>
            <person name="Dumas B."/>
            <person name="Ferriera S."/>
            <person name="Fuerstenberg S.I."/>
            <person name="Gachon C.M."/>
            <person name="Gaulin E."/>
            <person name="Govers F."/>
            <person name="Grenville-Briggs L."/>
            <person name="Horner N."/>
            <person name="Hostetler J."/>
            <person name="Jiang R.H."/>
            <person name="Johnson J."/>
            <person name="Krajaejun T."/>
            <person name="Lin H."/>
            <person name="Meijer H.J."/>
            <person name="Moore B."/>
            <person name="Morris P."/>
            <person name="Phuntmart V."/>
            <person name="Puiu D."/>
            <person name="Shetty J."/>
            <person name="Stajich J.E."/>
            <person name="Tripathy S."/>
            <person name="Wawra S."/>
            <person name="van West P."/>
            <person name="Whitty B.R."/>
            <person name="Coutinho P.M."/>
            <person name="Henrissat B."/>
            <person name="Martin F."/>
            <person name="Thomas P.D."/>
            <person name="Tyler B.M."/>
            <person name="De Vries R.P."/>
            <person name="Kamoun S."/>
            <person name="Yandell M."/>
            <person name="Tisserat N."/>
            <person name="Buell C.R."/>
        </authorList>
    </citation>
    <scope>NUCLEOTIDE SEQUENCE</scope>
    <source>
        <strain evidence="2">DAOM:BR144</strain>
    </source>
</reference>
<dbReference type="EMBL" id="GL376622">
    <property type="status" value="NOT_ANNOTATED_CDS"/>
    <property type="molecule type" value="Genomic_DNA"/>
</dbReference>
<dbReference type="EMBL" id="GL376610">
    <property type="status" value="NOT_ANNOTATED_CDS"/>
    <property type="molecule type" value="Genomic_DNA"/>
</dbReference>
<keyword evidence="2" id="KW-1185">Reference proteome</keyword>